<proteinExistence type="inferred from homology"/>
<dbReference type="RefSeq" id="WP_074956775.1">
    <property type="nucleotide sequence ID" value="NZ_FPBV01000051.1"/>
</dbReference>
<evidence type="ECO:0000256" key="4">
    <source>
        <dbReference type="RuleBase" id="RU003939"/>
    </source>
</evidence>
<dbReference type="PROSITE" id="PS00045">
    <property type="entry name" value="HISTONE_LIKE"/>
    <property type="match status" value="1"/>
</dbReference>
<dbReference type="InterPro" id="IPR010992">
    <property type="entry name" value="IHF-like_DNA-bd_dom_sf"/>
</dbReference>
<dbReference type="GO" id="GO:0030527">
    <property type="term" value="F:structural constituent of chromatin"/>
    <property type="evidence" value="ECO:0007669"/>
    <property type="project" value="InterPro"/>
</dbReference>
<dbReference type="OrthoDB" id="9799835at2"/>
<evidence type="ECO:0000313" key="6">
    <source>
        <dbReference type="Proteomes" id="UP000183508"/>
    </source>
</evidence>
<protein>
    <submittedName>
        <fullName evidence="5">DNA-binding protein HU-beta</fullName>
    </submittedName>
</protein>
<comment type="similarity">
    <text evidence="1 4">Belongs to the bacterial histone-like protein family.</text>
</comment>
<dbReference type="SUPFAM" id="SSF47729">
    <property type="entry name" value="IHF-like DNA-binding proteins"/>
    <property type="match status" value="1"/>
</dbReference>
<dbReference type="InterPro" id="IPR020816">
    <property type="entry name" value="Histone-like_DNA-bd_CS"/>
</dbReference>
<name>A0A1I7LHH7_9BACL</name>
<dbReference type="InterPro" id="IPR000119">
    <property type="entry name" value="Hist_DNA-bd"/>
</dbReference>
<evidence type="ECO:0000256" key="2">
    <source>
        <dbReference type="ARBA" id="ARBA00023067"/>
    </source>
</evidence>
<evidence type="ECO:0000256" key="1">
    <source>
        <dbReference type="ARBA" id="ARBA00010529"/>
    </source>
</evidence>
<dbReference type="GO" id="GO:0030261">
    <property type="term" value="P:chromosome condensation"/>
    <property type="evidence" value="ECO:0007669"/>
    <property type="project" value="UniProtKB-KW"/>
</dbReference>
<evidence type="ECO:0000313" key="5">
    <source>
        <dbReference type="EMBL" id="SFV09110.1"/>
    </source>
</evidence>
<keyword evidence="6" id="KW-1185">Reference proteome</keyword>
<keyword evidence="3 5" id="KW-0238">DNA-binding</keyword>
<dbReference type="EMBL" id="FPBV01000051">
    <property type="protein sequence ID" value="SFV09110.1"/>
    <property type="molecule type" value="Genomic_DNA"/>
</dbReference>
<dbReference type="Pfam" id="PF00216">
    <property type="entry name" value="Bac_DNA_binding"/>
    <property type="match status" value="1"/>
</dbReference>
<gene>
    <name evidence="5" type="ORF">SAMN05421543_1515</name>
</gene>
<dbReference type="PANTHER" id="PTHR33175:SF3">
    <property type="entry name" value="DNA-BINDING PROTEIN HU-BETA"/>
    <property type="match status" value="1"/>
</dbReference>
<dbReference type="Gene3D" id="4.10.520.10">
    <property type="entry name" value="IHF-like DNA-binding proteins"/>
    <property type="match status" value="1"/>
</dbReference>
<dbReference type="STRING" id="392015.SAMN05421543_1515"/>
<organism evidence="5 6">
    <name type="scientific">Alicyclobacillus macrosporangiidus</name>
    <dbReference type="NCBI Taxonomy" id="392015"/>
    <lineage>
        <taxon>Bacteria</taxon>
        <taxon>Bacillati</taxon>
        <taxon>Bacillota</taxon>
        <taxon>Bacilli</taxon>
        <taxon>Bacillales</taxon>
        <taxon>Alicyclobacillaceae</taxon>
        <taxon>Alicyclobacillus</taxon>
    </lineage>
</organism>
<accession>A0A1I7LHH7</accession>
<dbReference type="CDD" id="cd13831">
    <property type="entry name" value="HU"/>
    <property type="match status" value="1"/>
</dbReference>
<dbReference type="PRINTS" id="PR01727">
    <property type="entry name" value="DNABINDINGHU"/>
</dbReference>
<evidence type="ECO:0000256" key="3">
    <source>
        <dbReference type="ARBA" id="ARBA00023125"/>
    </source>
</evidence>
<dbReference type="Proteomes" id="UP000183508">
    <property type="component" value="Unassembled WGS sequence"/>
</dbReference>
<dbReference type="PANTHER" id="PTHR33175">
    <property type="entry name" value="DNA-BINDING PROTEIN HU"/>
    <property type="match status" value="1"/>
</dbReference>
<dbReference type="GO" id="GO:0003677">
    <property type="term" value="F:DNA binding"/>
    <property type="evidence" value="ECO:0007669"/>
    <property type="project" value="UniProtKB-KW"/>
</dbReference>
<reference evidence="6" key="1">
    <citation type="submission" date="2016-10" db="EMBL/GenBank/DDBJ databases">
        <authorList>
            <person name="Varghese N."/>
        </authorList>
    </citation>
    <scope>NUCLEOTIDE SEQUENCE [LARGE SCALE GENOMIC DNA]</scope>
    <source>
        <strain evidence="6">DSM 17980</strain>
    </source>
</reference>
<dbReference type="SMART" id="SM00411">
    <property type="entry name" value="BHL"/>
    <property type="match status" value="1"/>
</dbReference>
<sequence length="91" mass="9951">MNKSDLVRKVAQQTGVTNKECEVIVGAVFETIKQALEAGEKVQIAGFGTFETKERAERTARNPVTGDKIVVPRHRVPIFKAGSGLKEVVRS</sequence>
<keyword evidence="2" id="KW-0226">DNA condensation</keyword>
<dbReference type="AlphaFoldDB" id="A0A1I7LHH7"/>